<dbReference type="OrthoDB" id="9798965at2"/>
<name>A0A317DVQ5_9PROT</name>
<dbReference type="InterPro" id="IPR050399">
    <property type="entry name" value="HPr"/>
</dbReference>
<proteinExistence type="inferred from homology"/>
<keyword evidence="3" id="KW-0963">Cytoplasm</keyword>
<evidence type="ECO:0000256" key="5">
    <source>
        <dbReference type="SAM" id="MobiDB-lite"/>
    </source>
</evidence>
<comment type="similarity">
    <text evidence="2">Belongs to the HPr family.</text>
</comment>
<evidence type="ECO:0000313" key="7">
    <source>
        <dbReference type="EMBL" id="PWR18769.1"/>
    </source>
</evidence>
<gene>
    <name evidence="7" type="ORF">DKG75_17440</name>
</gene>
<evidence type="ECO:0000256" key="4">
    <source>
        <dbReference type="ARBA" id="ARBA00022683"/>
    </source>
</evidence>
<dbReference type="GO" id="GO:0009401">
    <property type="term" value="P:phosphoenolpyruvate-dependent sugar phosphotransferase system"/>
    <property type="evidence" value="ECO:0007669"/>
    <property type="project" value="UniProtKB-KW"/>
</dbReference>
<evidence type="ECO:0000259" key="6">
    <source>
        <dbReference type="PROSITE" id="PS51350"/>
    </source>
</evidence>
<evidence type="ECO:0000313" key="8">
    <source>
        <dbReference type="Proteomes" id="UP000246077"/>
    </source>
</evidence>
<evidence type="ECO:0000256" key="3">
    <source>
        <dbReference type="ARBA" id="ARBA00022490"/>
    </source>
</evidence>
<dbReference type="EMBL" id="QGLF01000005">
    <property type="protein sequence ID" value="PWR18769.1"/>
    <property type="molecule type" value="Genomic_DNA"/>
</dbReference>
<protein>
    <submittedName>
        <fullName evidence="7">HPr family phosphocarrier protein</fullName>
    </submittedName>
</protein>
<dbReference type="InterPro" id="IPR001020">
    <property type="entry name" value="PTS_HPr_His_P_site"/>
</dbReference>
<accession>A0A317DVQ5</accession>
<keyword evidence="4" id="KW-0598">Phosphotransferase system</keyword>
<feature type="domain" description="HPr" evidence="6">
    <location>
        <begin position="33"/>
        <end position="120"/>
    </location>
</feature>
<evidence type="ECO:0000256" key="1">
    <source>
        <dbReference type="ARBA" id="ARBA00004496"/>
    </source>
</evidence>
<dbReference type="PRINTS" id="PR00107">
    <property type="entry name" value="PHOSPHOCPHPR"/>
</dbReference>
<dbReference type="PANTHER" id="PTHR33705:SF2">
    <property type="entry name" value="PHOSPHOCARRIER PROTEIN NPR"/>
    <property type="match status" value="1"/>
</dbReference>
<dbReference type="CDD" id="cd00367">
    <property type="entry name" value="PTS-HPr_like"/>
    <property type="match status" value="1"/>
</dbReference>
<dbReference type="GO" id="GO:0005737">
    <property type="term" value="C:cytoplasm"/>
    <property type="evidence" value="ECO:0007669"/>
    <property type="project" value="UniProtKB-SubCell"/>
</dbReference>
<comment type="caution">
    <text evidence="7">The sequence shown here is derived from an EMBL/GenBank/DDBJ whole genome shotgun (WGS) entry which is preliminary data.</text>
</comment>
<keyword evidence="8" id="KW-1185">Reference proteome</keyword>
<dbReference type="PANTHER" id="PTHR33705">
    <property type="entry name" value="PHOSPHOCARRIER PROTEIN HPR"/>
    <property type="match status" value="1"/>
</dbReference>
<organism evidence="7 8">
    <name type="scientific">Zavarzinia compransoris</name>
    <dbReference type="NCBI Taxonomy" id="1264899"/>
    <lineage>
        <taxon>Bacteria</taxon>
        <taxon>Pseudomonadati</taxon>
        <taxon>Pseudomonadota</taxon>
        <taxon>Alphaproteobacteria</taxon>
        <taxon>Rhodospirillales</taxon>
        <taxon>Zavarziniaceae</taxon>
        <taxon>Zavarzinia</taxon>
    </lineage>
</organism>
<feature type="region of interest" description="Disordered" evidence="5">
    <location>
        <begin position="1"/>
        <end position="29"/>
    </location>
</feature>
<dbReference type="Proteomes" id="UP000246077">
    <property type="component" value="Unassembled WGS sequence"/>
</dbReference>
<reference evidence="8" key="1">
    <citation type="submission" date="2018-05" db="EMBL/GenBank/DDBJ databases">
        <title>Zavarzinia sp. HR-AS.</title>
        <authorList>
            <person name="Lee Y."/>
            <person name="Jeon C.O."/>
        </authorList>
    </citation>
    <scope>NUCLEOTIDE SEQUENCE [LARGE SCALE GENOMIC DNA]</scope>
    <source>
        <strain evidence="8">DSM 1231</strain>
    </source>
</reference>
<comment type="subcellular location">
    <subcellularLocation>
        <location evidence="1">Cytoplasm</location>
    </subcellularLocation>
</comment>
<dbReference type="AlphaFoldDB" id="A0A317DVQ5"/>
<dbReference type="Pfam" id="PF00381">
    <property type="entry name" value="PTS-HPr"/>
    <property type="match status" value="1"/>
</dbReference>
<dbReference type="PROSITE" id="PS51350">
    <property type="entry name" value="PTS_HPR_DOM"/>
    <property type="match status" value="1"/>
</dbReference>
<dbReference type="InterPro" id="IPR035895">
    <property type="entry name" value="HPr-like_sf"/>
</dbReference>
<sequence>MRRRRRGGNTSPSPRPFSPASRADVAAAEGGAGPVRHLKICNRRGLHARAAAKFVSTASRFDAEVKVTKDGTTVTGTSIMGLMMLAAAIGTTIEVTASGREAAQALDALGELIANRFNEDE</sequence>
<dbReference type="PROSITE" id="PS00369">
    <property type="entry name" value="PTS_HPR_HIS"/>
    <property type="match status" value="1"/>
</dbReference>
<dbReference type="NCBIfam" id="TIGR01003">
    <property type="entry name" value="PTS_HPr_family"/>
    <property type="match status" value="1"/>
</dbReference>
<dbReference type="SUPFAM" id="SSF55594">
    <property type="entry name" value="HPr-like"/>
    <property type="match status" value="1"/>
</dbReference>
<dbReference type="InterPro" id="IPR000032">
    <property type="entry name" value="HPr-like"/>
</dbReference>
<evidence type="ECO:0000256" key="2">
    <source>
        <dbReference type="ARBA" id="ARBA00010736"/>
    </source>
</evidence>
<dbReference type="Gene3D" id="3.30.1340.10">
    <property type="entry name" value="HPr-like"/>
    <property type="match status" value="1"/>
</dbReference>